<dbReference type="Proteomes" id="UP001372338">
    <property type="component" value="Unassembled WGS sequence"/>
</dbReference>
<keyword evidence="3" id="KW-0238">DNA-binding</keyword>
<dbReference type="PANTHER" id="PTHR31744">
    <property type="entry name" value="PROTEIN CUP-SHAPED COTYLEDON 2-RELATED"/>
    <property type="match status" value="1"/>
</dbReference>
<dbReference type="GO" id="GO:0005634">
    <property type="term" value="C:nucleus"/>
    <property type="evidence" value="ECO:0007669"/>
    <property type="project" value="UniProtKB-SubCell"/>
</dbReference>
<comment type="caution">
    <text evidence="9">The sequence shown here is derived from an EMBL/GenBank/DDBJ whole genome shotgun (WGS) entry which is preliminary data.</text>
</comment>
<dbReference type="GO" id="GO:0003677">
    <property type="term" value="F:DNA binding"/>
    <property type="evidence" value="ECO:0007669"/>
    <property type="project" value="UniProtKB-KW"/>
</dbReference>
<evidence type="ECO:0000256" key="5">
    <source>
        <dbReference type="ARBA" id="ARBA00023242"/>
    </source>
</evidence>
<dbReference type="InterPro" id="IPR036093">
    <property type="entry name" value="NAC_dom_sf"/>
</dbReference>
<keyword evidence="4" id="KW-0804">Transcription</keyword>
<gene>
    <name evidence="9" type="ORF">RIF29_17312</name>
</gene>
<feature type="transmembrane region" description="Helical" evidence="7">
    <location>
        <begin position="561"/>
        <end position="580"/>
    </location>
</feature>
<dbReference type="InterPro" id="IPR003441">
    <property type="entry name" value="NAC-dom"/>
</dbReference>
<evidence type="ECO:0000259" key="8">
    <source>
        <dbReference type="PROSITE" id="PS51005"/>
    </source>
</evidence>
<evidence type="ECO:0000256" key="4">
    <source>
        <dbReference type="ARBA" id="ARBA00023163"/>
    </source>
</evidence>
<feature type="region of interest" description="Disordered" evidence="6">
    <location>
        <begin position="420"/>
        <end position="439"/>
    </location>
</feature>
<organism evidence="9 10">
    <name type="scientific">Crotalaria pallida</name>
    <name type="common">Smooth rattlebox</name>
    <name type="synonym">Crotalaria striata</name>
    <dbReference type="NCBI Taxonomy" id="3830"/>
    <lineage>
        <taxon>Eukaryota</taxon>
        <taxon>Viridiplantae</taxon>
        <taxon>Streptophyta</taxon>
        <taxon>Embryophyta</taxon>
        <taxon>Tracheophyta</taxon>
        <taxon>Spermatophyta</taxon>
        <taxon>Magnoliopsida</taxon>
        <taxon>eudicotyledons</taxon>
        <taxon>Gunneridae</taxon>
        <taxon>Pentapetalae</taxon>
        <taxon>rosids</taxon>
        <taxon>fabids</taxon>
        <taxon>Fabales</taxon>
        <taxon>Fabaceae</taxon>
        <taxon>Papilionoideae</taxon>
        <taxon>50 kb inversion clade</taxon>
        <taxon>genistoids sensu lato</taxon>
        <taxon>core genistoids</taxon>
        <taxon>Crotalarieae</taxon>
        <taxon>Crotalaria</taxon>
    </lineage>
</organism>
<dbReference type="FunFam" id="2.170.150.80:FF:000002">
    <property type="entry name" value="Nac domain-containing protein 86"/>
    <property type="match status" value="1"/>
</dbReference>
<dbReference type="PANTHER" id="PTHR31744:SF210">
    <property type="entry name" value="NAC DOMAIN-CONTAINING PROTEIN 86-LIKE"/>
    <property type="match status" value="1"/>
</dbReference>
<feature type="transmembrane region" description="Helical" evidence="7">
    <location>
        <begin position="632"/>
        <end position="652"/>
    </location>
</feature>
<feature type="compositionally biased region" description="Basic and acidic residues" evidence="6">
    <location>
        <begin position="421"/>
        <end position="439"/>
    </location>
</feature>
<keyword evidence="10" id="KW-1185">Reference proteome</keyword>
<dbReference type="Pfam" id="PF02365">
    <property type="entry name" value="NAM"/>
    <property type="match status" value="1"/>
</dbReference>
<feature type="domain" description="NAC" evidence="8">
    <location>
        <begin position="6"/>
        <end position="156"/>
    </location>
</feature>
<dbReference type="Gene3D" id="2.170.150.80">
    <property type="entry name" value="NAC domain"/>
    <property type="match status" value="1"/>
</dbReference>
<evidence type="ECO:0000256" key="7">
    <source>
        <dbReference type="SAM" id="Phobius"/>
    </source>
</evidence>
<evidence type="ECO:0000256" key="6">
    <source>
        <dbReference type="SAM" id="MobiDB-lite"/>
    </source>
</evidence>
<dbReference type="SUPFAM" id="SSF101941">
    <property type="entry name" value="NAC domain"/>
    <property type="match status" value="1"/>
</dbReference>
<proteinExistence type="predicted"/>
<evidence type="ECO:0000256" key="1">
    <source>
        <dbReference type="ARBA" id="ARBA00004123"/>
    </source>
</evidence>
<evidence type="ECO:0000313" key="10">
    <source>
        <dbReference type="Proteomes" id="UP001372338"/>
    </source>
</evidence>
<sequence>MAPVSLPPGFRFHPTDEELVAYYLKRKINGRKIELEVIAEVDLYKCEPWDLPGKSLLPGKDLEWYFFSPRDRKYPNGSRTNRATKSGYWKATGKDRKVNSQTRSVGMKKTLVYYRGRAPHGCRTGWVMHEYRLDERECETNSGLQDAYALCRVFKKSTVITPKVEEHYVNVANQISSDQSSSIELYSEGRGEDLDSSNYLMPKDTTLTCSPYNNMGNETSLSNINDGTWSQYLLSDDPLFGLPTSSFPNYGAITYPPSKVDVALEYARMQQRFTMPPLEVMKEFPHQVGTSELKNMTQAMHGSRNETDILQEILSVSHASQELINHSTSYSQAWDGNENNFTFMVDTSYNNHSNDMNSMSTYVEDPNTRSLGIGDLDEEFKAERMVENLRWVGMSKEDLEKSFMEDQKIVSIEDISSFQSNRKENEVHQESDQHNSQKELNDTYINDYSLGFINDEDPNENFIEDGNMEDYSSSPSFEVVEEIKVSHGMFISTGQVAETFFHEIVPSQTLQIHLNPVMANNQCSIVENNAETLMMILENQGSFFKSFKDYMAGKLIKPSKTIASAIVFIFALLLMHYVYVKEEVELKCCYSGTCRMKRMEQSSEIMKWNESEMVWFVGIKSEKGFSAVLKKIGIFLTISLALCAMWANHIIVNP</sequence>
<keyword evidence="2" id="KW-0805">Transcription regulation</keyword>
<keyword evidence="7" id="KW-1133">Transmembrane helix</keyword>
<reference evidence="9 10" key="1">
    <citation type="submission" date="2024-01" db="EMBL/GenBank/DDBJ databases">
        <title>The genomes of 5 underutilized Papilionoideae crops provide insights into root nodulation and disease resistanc.</title>
        <authorList>
            <person name="Yuan L."/>
        </authorList>
    </citation>
    <scope>NUCLEOTIDE SEQUENCE [LARGE SCALE GENOMIC DNA]</scope>
    <source>
        <strain evidence="9">ZHUSHIDOU_FW_LH</strain>
        <tissue evidence="9">Leaf</tissue>
    </source>
</reference>
<evidence type="ECO:0000313" key="9">
    <source>
        <dbReference type="EMBL" id="KAK7276177.1"/>
    </source>
</evidence>
<evidence type="ECO:0000256" key="3">
    <source>
        <dbReference type="ARBA" id="ARBA00023125"/>
    </source>
</evidence>
<dbReference type="PROSITE" id="PS51005">
    <property type="entry name" value="NAC"/>
    <property type="match status" value="1"/>
</dbReference>
<name>A0AAN9FGV3_CROPI</name>
<dbReference type="EMBL" id="JAYWIO010000003">
    <property type="protein sequence ID" value="KAK7276177.1"/>
    <property type="molecule type" value="Genomic_DNA"/>
</dbReference>
<dbReference type="AlphaFoldDB" id="A0AAN9FGV3"/>
<protein>
    <recommendedName>
        <fullName evidence="8">NAC domain-containing protein</fullName>
    </recommendedName>
</protein>
<evidence type="ECO:0000256" key="2">
    <source>
        <dbReference type="ARBA" id="ARBA00023015"/>
    </source>
</evidence>
<accession>A0AAN9FGV3</accession>
<keyword evidence="7" id="KW-0472">Membrane</keyword>
<keyword evidence="7" id="KW-0812">Transmembrane</keyword>
<dbReference type="GO" id="GO:0006355">
    <property type="term" value="P:regulation of DNA-templated transcription"/>
    <property type="evidence" value="ECO:0007669"/>
    <property type="project" value="InterPro"/>
</dbReference>
<comment type="subcellular location">
    <subcellularLocation>
        <location evidence="1">Nucleus</location>
    </subcellularLocation>
</comment>
<keyword evidence="5" id="KW-0539">Nucleus</keyword>